<accession>A0ABU2JDA8</accession>
<proteinExistence type="inferred from homology"/>
<dbReference type="EC" id="1.2.1.3" evidence="3"/>
<comment type="similarity">
    <text evidence="1 6">Belongs to the aldehyde dehydrogenase family.</text>
</comment>
<dbReference type="PROSITE" id="PS00070">
    <property type="entry name" value="ALDEHYDE_DEHYDR_CYS"/>
    <property type="match status" value="1"/>
</dbReference>
<dbReference type="SUPFAM" id="SSF53720">
    <property type="entry name" value="ALDH-like"/>
    <property type="match status" value="1"/>
</dbReference>
<evidence type="ECO:0000256" key="4">
    <source>
        <dbReference type="ARBA" id="ARBA00049194"/>
    </source>
</evidence>
<reference evidence="9" key="1">
    <citation type="submission" date="2023-07" db="EMBL/GenBank/DDBJ databases">
        <title>30 novel species of actinomycetes from the DSMZ collection.</title>
        <authorList>
            <person name="Nouioui I."/>
        </authorList>
    </citation>
    <scope>NUCLEOTIDE SEQUENCE [LARGE SCALE GENOMIC DNA]</scope>
    <source>
        <strain evidence="9">DSM 44399</strain>
    </source>
</reference>
<evidence type="ECO:0000256" key="5">
    <source>
        <dbReference type="PROSITE-ProRule" id="PRU10007"/>
    </source>
</evidence>
<dbReference type="InterPro" id="IPR016161">
    <property type="entry name" value="Ald_DH/histidinol_DH"/>
</dbReference>
<evidence type="ECO:0000256" key="3">
    <source>
        <dbReference type="ARBA" id="ARBA00024226"/>
    </source>
</evidence>
<comment type="catalytic activity">
    <reaction evidence="4">
        <text>an aldehyde + NAD(+) + H2O = a carboxylate + NADH + 2 H(+)</text>
        <dbReference type="Rhea" id="RHEA:16185"/>
        <dbReference type="ChEBI" id="CHEBI:15377"/>
        <dbReference type="ChEBI" id="CHEBI:15378"/>
        <dbReference type="ChEBI" id="CHEBI:17478"/>
        <dbReference type="ChEBI" id="CHEBI:29067"/>
        <dbReference type="ChEBI" id="CHEBI:57540"/>
        <dbReference type="ChEBI" id="CHEBI:57945"/>
        <dbReference type="EC" id="1.2.1.3"/>
    </reaction>
</comment>
<evidence type="ECO:0000256" key="2">
    <source>
        <dbReference type="ARBA" id="ARBA00023002"/>
    </source>
</evidence>
<dbReference type="RefSeq" id="WP_311423907.1">
    <property type="nucleotide sequence ID" value="NZ_JAVREH010000022.1"/>
</dbReference>
<feature type="domain" description="Aldehyde dehydrogenase" evidence="7">
    <location>
        <begin position="13"/>
        <end position="470"/>
    </location>
</feature>
<protein>
    <recommendedName>
        <fullName evidence="3">aldehyde dehydrogenase (NAD(+))</fullName>
        <ecNumber evidence="3">1.2.1.3</ecNumber>
    </recommendedName>
</protein>
<evidence type="ECO:0000256" key="6">
    <source>
        <dbReference type="RuleBase" id="RU003345"/>
    </source>
</evidence>
<dbReference type="PROSITE" id="PS00687">
    <property type="entry name" value="ALDEHYDE_DEHYDR_GLU"/>
    <property type="match status" value="1"/>
</dbReference>
<dbReference type="PANTHER" id="PTHR42804:SF1">
    <property type="entry name" value="ALDEHYDE DEHYDROGENASE-RELATED"/>
    <property type="match status" value="1"/>
</dbReference>
<dbReference type="InterPro" id="IPR016162">
    <property type="entry name" value="Ald_DH_N"/>
</dbReference>
<comment type="caution">
    <text evidence="8">The sequence shown here is derived from an EMBL/GenBank/DDBJ whole genome shotgun (WGS) entry which is preliminary data.</text>
</comment>
<evidence type="ECO:0000313" key="8">
    <source>
        <dbReference type="EMBL" id="MDT0262761.1"/>
    </source>
</evidence>
<dbReference type="Pfam" id="PF00171">
    <property type="entry name" value="Aldedh"/>
    <property type="match status" value="1"/>
</dbReference>
<name>A0ABU2JDA8_9ACTN</name>
<dbReference type="InterPro" id="IPR029510">
    <property type="entry name" value="Ald_DH_CS_GLU"/>
</dbReference>
<dbReference type="InterPro" id="IPR016160">
    <property type="entry name" value="Ald_DH_CS_CYS"/>
</dbReference>
<keyword evidence="9" id="KW-1185">Reference proteome</keyword>
<dbReference type="Proteomes" id="UP001183176">
    <property type="component" value="Unassembled WGS sequence"/>
</dbReference>
<organism evidence="8 9">
    <name type="scientific">Jatrophihabitans lederbergiae</name>
    <dbReference type="NCBI Taxonomy" id="3075547"/>
    <lineage>
        <taxon>Bacteria</taxon>
        <taxon>Bacillati</taxon>
        <taxon>Actinomycetota</taxon>
        <taxon>Actinomycetes</taxon>
        <taxon>Jatrophihabitantales</taxon>
        <taxon>Jatrophihabitantaceae</taxon>
        <taxon>Jatrophihabitans</taxon>
    </lineage>
</organism>
<feature type="active site" evidence="5">
    <location>
        <position position="245"/>
    </location>
</feature>
<sequence length="473" mass="49766">MENRDFVYINGTWRPATTGRSIPVENPATEAVIATVPEASTEDVDAAVMAARTAFEQWSGTAVAERVRLLRALREQIVLRHAEIAETITAEMGAPRWISTRIQAALPATVVGAYADLLEGYEFEERSGDTLIVREPAGVVGAITPWNYPLHQITNKLAPALAAGCTIVIKPSELTPLSAFLLIDACEAAGIPPGVVNLVTGYGKGVGEALASHPGLDVFSFTGSVATGARVAELAAQNITRVTLELGGKSANIILDDADLSVAVKVGMANAFLNSGQTCTAWTRMLIPASQYEEAVDLAVNYAKGYVVGDPLDEKTKLGPVSSGAQRDKIRGLINTAVTEGARVVAGGPDAPAGMGVGYFVRPTVLADVAPDSTIAQQEVFGPVLSLLSYKDDDDAVAIANNSMYGLHGGVWSKDENRAIAVARRLRTGTVDINGAKYNPMAPFGGYKKSGIGREMGAAGLEEFLEIKSVGLR</sequence>
<dbReference type="EMBL" id="JAVREH010000022">
    <property type="protein sequence ID" value="MDT0262761.1"/>
    <property type="molecule type" value="Genomic_DNA"/>
</dbReference>
<dbReference type="CDD" id="cd07138">
    <property type="entry name" value="ALDH_CddD_SSP0762"/>
    <property type="match status" value="1"/>
</dbReference>
<dbReference type="Gene3D" id="3.40.605.10">
    <property type="entry name" value="Aldehyde Dehydrogenase, Chain A, domain 1"/>
    <property type="match status" value="1"/>
</dbReference>
<keyword evidence="2 6" id="KW-0560">Oxidoreductase</keyword>
<dbReference type="InterPro" id="IPR016163">
    <property type="entry name" value="Ald_DH_C"/>
</dbReference>
<evidence type="ECO:0000259" key="7">
    <source>
        <dbReference type="Pfam" id="PF00171"/>
    </source>
</evidence>
<dbReference type="PANTHER" id="PTHR42804">
    <property type="entry name" value="ALDEHYDE DEHYDROGENASE"/>
    <property type="match status" value="1"/>
</dbReference>
<dbReference type="InterPro" id="IPR015590">
    <property type="entry name" value="Aldehyde_DH_dom"/>
</dbReference>
<evidence type="ECO:0000313" key="9">
    <source>
        <dbReference type="Proteomes" id="UP001183176"/>
    </source>
</evidence>
<gene>
    <name evidence="8" type="ORF">RM423_15295</name>
</gene>
<evidence type="ECO:0000256" key="1">
    <source>
        <dbReference type="ARBA" id="ARBA00009986"/>
    </source>
</evidence>
<dbReference type="Gene3D" id="3.40.309.10">
    <property type="entry name" value="Aldehyde Dehydrogenase, Chain A, domain 2"/>
    <property type="match status" value="1"/>
</dbReference>